<evidence type="ECO:0000313" key="1">
    <source>
        <dbReference type="EMBL" id="AQP52829.1"/>
    </source>
</evidence>
<dbReference type="AlphaFoldDB" id="A0A1Q2D391"/>
<dbReference type="InterPro" id="IPR014924">
    <property type="entry name" value="DUF1803"/>
</dbReference>
<accession>A0A1Q2D391</accession>
<evidence type="ECO:0000313" key="2">
    <source>
        <dbReference type="Proteomes" id="UP000188246"/>
    </source>
</evidence>
<gene>
    <name evidence="1" type="ORF">BW732_00400</name>
</gene>
<name>A0A1Q2D391_9ENTE</name>
<organism evidence="1 2">
    <name type="scientific">Vagococcus penaei</name>
    <dbReference type="NCBI Taxonomy" id="633807"/>
    <lineage>
        <taxon>Bacteria</taxon>
        <taxon>Bacillati</taxon>
        <taxon>Bacillota</taxon>
        <taxon>Bacilli</taxon>
        <taxon>Lactobacillales</taxon>
        <taxon>Enterococcaceae</taxon>
        <taxon>Vagococcus</taxon>
    </lineage>
</organism>
<keyword evidence="2" id="KW-1185">Reference proteome</keyword>
<dbReference type="Proteomes" id="UP000188246">
    <property type="component" value="Chromosome"/>
</dbReference>
<reference evidence="1 2" key="1">
    <citation type="journal article" date="2010" name="Int. J. Syst. Evol. Microbiol.">
        <title>Vagococcus penaei sp. nov., isolated from spoilage microbiota of cooked shrimp (Penaeus vannamei).</title>
        <authorList>
            <person name="Jaffres E."/>
            <person name="Prevost H."/>
            <person name="Rossero A."/>
            <person name="Joffraud J.J."/>
            <person name="Dousset X."/>
        </authorList>
    </citation>
    <scope>NUCLEOTIDE SEQUENCE [LARGE SCALE GENOMIC DNA]</scope>
    <source>
        <strain evidence="1 2">CD276</strain>
    </source>
</reference>
<protein>
    <submittedName>
        <fullName evidence="1">Uncharacterized protein</fullName>
    </submittedName>
</protein>
<dbReference type="STRING" id="633807.BW732_00400"/>
<dbReference type="EMBL" id="CP019609">
    <property type="protein sequence ID" value="AQP52829.1"/>
    <property type="molecule type" value="Genomic_DNA"/>
</dbReference>
<dbReference type="RefSeq" id="WP_077274934.1">
    <property type="nucleotide sequence ID" value="NZ_CP019609.1"/>
</dbReference>
<dbReference type="Pfam" id="PF08820">
    <property type="entry name" value="DUF1803"/>
    <property type="match status" value="1"/>
</dbReference>
<dbReference type="OrthoDB" id="2200258at2"/>
<dbReference type="KEGG" id="vpi:BW732_00400"/>
<proteinExistence type="predicted"/>
<sequence length="322" mass="38290">MLKFQTNLSKTKLLTYEQNPFFLAIITYLANHRDSLITLRDIKREFPELVAVETFIEPLIESGLIERHQGTYRLGIAYYSTKDIEQQVIQVEQVFEEYNELINNWLNHLSIDIPVSQQHSAILESVFMTFLQVQQSSFYEDNLIIDRWRLYPIKRQCLEEELFNWIFYTPYYQEASNQYNLYDYFKFLTLNDTEFPNSLLDTYRKIGDVNPHFFFHHVERKLKRILKGRTKTSSQRDVLMETLIDFDYLSLSDGHYQPQFLFIEDTAKFVLPTEVKNALDDVIMPQMIDEKAFIISSCLLDWLIQRSWLISPVTSLPILVKA</sequence>